<feature type="region of interest" description="Disordered" evidence="1">
    <location>
        <begin position="36"/>
        <end position="66"/>
    </location>
</feature>
<evidence type="ECO:0000256" key="1">
    <source>
        <dbReference type="SAM" id="MobiDB-lite"/>
    </source>
</evidence>
<comment type="caution">
    <text evidence="3">The sequence shown here is derived from an EMBL/GenBank/DDBJ whole genome shotgun (WGS) entry which is preliminary data.</text>
</comment>
<feature type="signal peptide" evidence="2">
    <location>
        <begin position="1"/>
        <end position="24"/>
    </location>
</feature>
<dbReference type="EMBL" id="VOIH02000002">
    <property type="protein sequence ID" value="KAF3454005.1"/>
    <property type="molecule type" value="Genomic_DNA"/>
</dbReference>
<protein>
    <submittedName>
        <fullName evidence="3">Uncharacterized protein</fullName>
    </submittedName>
</protein>
<evidence type="ECO:0000256" key="2">
    <source>
        <dbReference type="SAM" id="SignalP"/>
    </source>
</evidence>
<dbReference type="AlphaFoldDB" id="A0A8K0HLS8"/>
<sequence>MGRRVSIFMLCAALVLVLIAEIQAFHVEVSAAQQKRKANNRPMVLRPTAHQGAEQGAQPQHTKSPACSSAKSVVQSVCVSLLVLMATSKFALATITGRPRVEDPNVPDSL</sequence>
<reference evidence="3" key="1">
    <citation type="submission" date="2020-03" db="EMBL/GenBank/DDBJ databases">
        <title>A high-quality chromosome-level genome assembly of a woody plant with both climbing and erect habits, Rhamnella rubrinervis.</title>
        <authorList>
            <person name="Lu Z."/>
            <person name="Yang Y."/>
            <person name="Zhu X."/>
            <person name="Sun Y."/>
        </authorList>
    </citation>
    <scope>NUCLEOTIDE SEQUENCE</scope>
    <source>
        <strain evidence="3">BYM</strain>
        <tissue evidence="3">Leaf</tissue>
    </source>
</reference>
<dbReference type="Proteomes" id="UP000796880">
    <property type="component" value="Unassembled WGS sequence"/>
</dbReference>
<dbReference type="OrthoDB" id="1686449at2759"/>
<keyword evidence="2" id="KW-0732">Signal</keyword>
<evidence type="ECO:0000313" key="3">
    <source>
        <dbReference type="EMBL" id="KAF3454005.1"/>
    </source>
</evidence>
<keyword evidence="4" id="KW-1185">Reference proteome</keyword>
<accession>A0A8K0HLS8</accession>
<feature type="chain" id="PRO_5035441991" evidence="2">
    <location>
        <begin position="25"/>
        <end position="110"/>
    </location>
</feature>
<feature type="compositionally biased region" description="Polar residues" evidence="1">
    <location>
        <begin position="57"/>
        <end position="66"/>
    </location>
</feature>
<proteinExistence type="predicted"/>
<evidence type="ECO:0000313" key="4">
    <source>
        <dbReference type="Proteomes" id="UP000796880"/>
    </source>
</evidence>
<gene>
    <name evidence="3" type="ORF">FNV43_RR04448</name>
</gene>
<organism evidence="3 4">
    <name type="scientific">Rhamnella rubrinervis</name>
    <dbReference type="NCBI Taxonomy" id="2594499"/>
    <lineage>
        <taxon>Eukaryota</taxon>
        <taxon>Viridiplantae</taxon>
        <taxon>Streptophyta</taxon>
        <taxon>Embryophyta</taxon>
        <taxon>Tracheophyta</taxon>
        <taxon>Spermatophyta</taxon>
        <taxon>Magnoliopsida</taxon>
        <taxon>eudicotyledons</taxon>
        <taxon>Gunneridae</taxon>
        <taxon>Pentapetalae</taxon>
        <taxon>rosids</taxon>
        <taxon>fabids</taxon>
        <taxon>Rosales</taxon>
        <taxon>Rhamnaceae</taxon>
        <taxon>rhamnoid group</taxon>
        <taxon>Rhamneae</taxon>
        <taxon>Rhamnella</taxon>
    </lineage>
</organism>
<name>A0A8K0HLS8_9ROSA</name>